<dbReference type="AlphaFoldDB" id="A0AA87RN40"/>
<evidence type="ECO:0000313" key="3">
    <source>
        <dbReference type="EMBL" id="GEK81057.1"/>
    </source>
</evidence>
<feature type="compositionally biased region" description="Pro residues" evidence="1">
    <location>
        <begin position="20"/>
        <end position="29"/>
    </location>
</feature>
<proteinExistence type="predicted"/>
<feature type="region of interest" description="Disordered" evidence="1">
    <location>
        <begin position="1"/>
        <end position="41"/>
    </location>
</feature>
<keyword evidence="2" id="KW-0812">Transmembrane</keyword>
<feature type="transmembrane region" description="Helical" evidence="2">
    <location>
        <begin position="56"/>
        <end position="79"/>
    </location>
</feature>
<keyword evidence="2" id="KW-1133">Transmembrane helix</keyword>
<dbReference type="InterPro" id="IPR005625">
    <property type="entry name" value="PepSY-ass_TM"/>
</dbReference>
<dbReference type="Proteomes" id="UP000321749">
    <property type="component" value="Unassembled WGS sequence"/>
</dbReference>
<keyword evidence="2" id="KW-0472">Membrane</keyword>
<organism evidence="3 4">
    <name type="scientific">Agrococcus baldri</name>
    <dbReference type="NCBI Taxonomy" id="153730"/>
    <lineage>
        <taxon>Bacteria</taxon>
        <taxon>Bacillati</taxon>
        <taxon>Actinomycetota</taxon>
        <taxon>Actinomycetes</taxon>
        <taxon>Micrococcales</taxon>
        <taxon>Microbacteriaceae</taxon>
        <taxon>Agrococcus</taxon>
    </lineage>
</organism>
<keyword evidence="4" id="KW-1185">Reference proteome</keyword>
<name>A0AA87RN40_9MICO</name>
<feature type="transmembrane region" description="Helical" evidence="2">
    <location>
        <begin position="191"/>
        <end position="212"/>
    </location>
</feature>
<evidence type="ECO:0000313" key="4">
    <source>
        <dbReference type="Proteomes" id="UP000321749"/>
    </source>
</evidence>
<reference evidence="3 4" key="1">
    <citation type="submission" date="2019-07" db="EMBL/GenBank/DDBJ databases">
        <title>Whole genome shotgun sequence of Agrococcus baldri NBRC 103055.</title>
        <authorList>
            <person name="Hosoyama A."/>
            <person name="Uohara A."/>
            <person name="Ohji S."/>
            <person name="Ichikawa N."/>
        </authorList>
    </citation>
    <scope>NUCLEOTIDE SEQUENCE [LARGE SCALE GENOMIC DNA]</scope>
    <source>
        <strain evidence="3 4">NBRC 103055</strain>
    </source>
</reference>
<feature type="transmembrane region" description="Helical" evidence="2">
    <location>
        <begin position="444"/>
        <end position="462"/>
    </location>
</feature>
<feature type="transmembrane region" description="Helical" evidence="2">
    <location>
        <begin position="244"/>
        <end position="265"/>
    </location>
</feature>
<comment type="caution">
    <text evidence="3">The sequence shown here is derived from an EMBL/GenBank/DDBJ whole genome shotgun (WGS) entry which is preliminary data.</text>
</comment>
<dbReference type="PANTHER" id="PTHR34219">
    <property type="entry name" value="IRON-REGULATED INNER MEMBRANE PROTEIN-RELATED"/>
    <property type="match status" value="1"/>
</dbReference>
<dbReference type="Pfam" id="PF03929">
    <property type="entry name" value="PepSY_TM"/>
    <property type="match status" value="1"/>
</dbReference>
<evidence type="ECO:0000256" key="2">
    <source>
        <dbReference type="SAM" id="Phobius"/>
    </source>
</evidence>
<sequence>MSAVGSRAVEAPPGQERADQPPPQAPIGAPPGGRWGDRPGGRPEPWLAPLLRRLHWLAGVLVGPFILVAALSGAAYALAPSVEQVLYRDALTAPAEGEPLPLAEQVRIAQQAAGGASLSALRPAPEPGATTRVLFADEGLVDSESRAIFVDPVSGEVRGDMTVYGTSGSLPLRTAIDHFHRGLGLGEVGRLYSELAASWLGIVVLAGVGLWIGKWRTGRRRRDLVRPDRSATGVRRLHTWHASLGIWLALGALFLSATGITWSQLAGANVTELRAALGWSTPSVSTALEGDGGAGDEHSDHGAATAAADVDPARFDEVLAVARSENVNVGLVEIRPPADAQSAWVVQEIQRSFPTEVDSVAVDGATLAVVDRVDFADFGLIPKLARWGIDLHMGSMFGLPNQLVLAALALGIATMVALGMRMWWRRGPYGRPGAPPEAGALARAPWWGIAAVVAVGAAVGLLLPLVGWGLLGFVVIDGVLVAARTRTRV</sequence>
<dbReference type="PANTHER" id="PTHR34219:SF1">
    <property type="entry name" value="PEPSY DOMAIN-CONTAINING PROTEIN"/>
    <property type="match status" value="1"/>
</dbReference>
<gene>
    <name evidence="3" type="ORF">ABA31_24080</name>
</gene>
<evidence type="ECO:0000256" key="1">
    <source>
        <dbReference type="SAM" id="MobiDB-lite"/>
    </source>
</evidence>
<protein>
    <submittedName>
        <fullName evidence="3">Membrane protein</fullName>
    </submittedName>
</protein>
<feature type="transmembrane region" description="Helical" evidence="2">
    <location>
        <begin position="403"/>
        <end position="424"/>
    </location>
</feature>
<dbReference type="EMBL" id="BJUU01000018">
    <property type="protein sequence ID" value="GEK81057.1"/>
    <property type="molecule type" value="Genomic_DNA"/>
</dbReference>
<accession>A0AA87RN40</accession>